<organism evidence="1 2">
    <name type="scientific">Dioscorea alata</name>
    <name type="common">Purple yam</name>
    <dbReference type="NCBI Taxonomy" id="55571"/>
    <lineage>
        <taxon>Eukaryota</taxon>
        <taxon>Viridiplantae</taxon>
        <taxon>Streptophyta</taxon>
        <taxon>Embryophyta</taxon>
        <taxon>Tracheophyta</taxon>
        <taxon>Spermatophyta</taxon>
        <taxon>Magnoliopsida</taxon>
        <taxon>Liliopsida</taxon>
        <taxon>Dioscoreales</taxon>
        <taxon>Dioscoreaceae</taxon>
        <taxon>Dioscorea</taxon>
    </lineage>
</organism>
<dbReference type="Proteomes" id="UP000827976">
    <property type="component" value="Chromosome 4"/>
</dbReference>
<comment type="caution">
    <text evidence="1">The sequence shown here is derived from an EMBL/GenBank/DDBJ whole genome shotgun (WGS) entry which is preliminary data.</text>
</comment>
<protein>
    <submittedName>
        <fullName evidence="1">Long-chain-alcohol oxidase protein</fullName>
        <ecNumber evidence="1">1.1.3.20</ecNumber>
    </submittedName>
</protein>
<reference evidence="2" key="1">
    <citation type="journal article" date="2022" name="Nat. Commun.">
        <title>Chromosome evolution and the genetic basis of agronomically important traits in greater yam.</title>
        <authorList>
            <person name="Bredeson J.V."/>
            <person name="Lyons J.B."/>
            <person name="Oniyinde I.O."/>
            <person name="Okereke N.R."/>
            <person name="Kolade O."/>
            <person name="Nnabue I."/>
            <person name="Nwadili C.O."/>
            <person name="Hribova E."/>
            <person name="Parker M."/>
            <person name="Nwogha J."/>
            <person name="Shu S."/>
            <person name="Carlson J."/>
            <person name="Kariba R."/>
            <person name="Muthemba S."/>
            <person name="Knop K."/>
            <person name="Barton G.J."/>
            <person name="Sherwood A.V."/>
            <person name="Lopez-Montes A."/>
            <person name="Asiedu R."/>
            <person name="Jamnadass R."/>
            <person name="Muchugi A."/>
            <person name="Goodstein D."/>
            <person name="Egesi C.N."/>
            <person name="Featherston J."/>
            <person name="Asfaw A."/>
            <person name="Simpson G.G."/>
            <person name="Dolezel J."/>
            <person name="Hendre P.S."/>
            <person name="Van Deynze A."/>
            <person name="Kumar P.L."/>
            <person name="Obidiegwu J.E."/>
            <person name="Bhattacharjee R."/>
            <person name="Rokhsar D.S."/>
        </authorList>
    </citation>
    <scope>NUCLEOTIDE SEQUENCE [LARGE SCALE GENOMIC DNA]</scope>
    <source>
        <strain evidence="2">cv. TDa95/00328</strain>
    </source>
</reference>
<evidence type="ECO:0000313" key="1">
    <source>
        <dbReference type="EMBL" id="KAH7685562.1"/>
    </source>
</evidence>
<keyword evidence="1" id="KW-0560">Oxidoreductase</keyword>
<keyword evidence="2" id="KW-1185">Reference proteome</keyword>
<sequence>FLAAGVLGTTKILFESERRGLKLSSRLGHGFSCNGNNVAYVAGSQARLNAYGLNKKQFTTIPLLDRPGPTITSSYTSSAGFTIQTGVLPTSFPYMLFKGITTYGWPNGCWFLQGLIDKVKHLMGLKASQGMVLNVMGYDSCDGRKTFDKETNKIRFTQAHDPLLLRKIQALQSISKKLGGILFMSRYRSTSVHLLGGCNAASDSLNGVCNPKGQVFDVSGDQPARHEGLYVCDGSLIPCSVGINPILTITTISEYISKHLVQEVLNFKNSNSRLDIGLQSHHEVQTMKSKKNVTFKETLKGFIGGMPCIAYLAVKINLPGQLTFSQNNIEKGYEHSLLRGKVGGYVVFQTINKEPLYVIDGEIDMLAINNRTPYTQYMHYKLVLASASGSRYLLEGKKVMNPYILATYAWKESKTLHVTFKEFTGKDDKQSKICGDNNQQKVDLKGELHLSVVELLKSLISMQGNQKGLFVCLLLQSLWRTYILQIPRNAEPRFTNFDKNNKTYPTSCLHELKTGDGCRISCQQWRCNVKPWKSKGVHGYPILLLNGHSTESFCLPTEPTDLVRTLLEEGYDTWNLLARTHPQHASNKFTIEDIAKFDIPAAITKIQELHGPNTKIHVIAHCVGGLAINIALLGGYVSAAHVASLSCINSSMFFKLTTSGLLKMRLPLIPISMVVLGKNKIISMSEEPNESFSHWLVKSIVRLIPRYERCTLSGCDLFSGIFGNTFWHENVTHSIHEWLIKQNVTRLPLSAFPHLRKICISGFIVDPKGRNEYLIHPERMALPTLFVSGGRTLLVTPETTFLAHKYMKLHQPKFKHKRVVIEGFGHSDLLIGENAHKKVFPYFLSHIRSIE</sequence>
<feature type="non-terminal residue" evidence="1">
    <location>
        <position position="851"/>
    </location>
</feature>
<accession>A0ACB7WC69</accession>
<gene>
    <name evidence="1" type="ORF">IHE45_04G048200</name>
</gene>
<proteinExistence type="predicted"/>
<name>A0ACB7WC69_DIOAL</name>
<feature type="non-terminal residue" evidence="1">
    <location>
        <position position="1"/>
    </location>
</feature>
<dbReference type="EC" id="1.1.3.20" evidence="1"/>
<dbReference type="EMBL" id="CM037014">
    <property type="protein sequence ID" value="KAH7685562.1"/>
    <property type="molecule type" value="Genomic_DNA"/>
</dbReference>
<evidence type="ECO:0000313" key="2">
    <source>
        <dbReference type="Proteomes" id="UP000827976"/>
    </source>
</evidence>